<dbReference type="Proteomes" id="UP000231480">
    <property type="component" value="Unassembled WGS sequence"/>
</dbReference>
<protein>
    <recommendedName>
        <fullName evidence="3">Serine protease</fullName>
    </recommendedName>
</protein>
<sequence length="325" mass="36816">MPTQDLIQKIEQARNSKVITYITGDREPFKTKIADDVVPIFAKHLDKAGQQEKISVFLYTRGGDMLAPLRLIKLLKSYTRQIEVIVPYRAHSAGTLIAIGADKIVMGRLAELSPVDPSTGHPFNPENPIDPKQKMQISVEDLHSYFLLAKEKAGVKDEQMVEVYKELVNKIHPLSLGNVYRAARMAKQITKKLLLMHFDLERDKETIEKIIKEITGDICIHGYPITRDEAKDIGLDIENADNNLGREIWQLYEAYAEKMELNKKFDPVALLGTQELASFEYCGAFIESLSLTDAFVFKGKLRRIVKDNKAGIDINIESSGWQEIN</sequence>
<reference evidence="1 2" key="1">
    <citation type="submission" date="2017-09" db="EMBL/GenBank/DDBJ databases">
        <title>Depth-based differentiation of microbial function through sediment-hosted aquifers and enrichment of novel symbionts in the deep terrestrial subsurface.</title>
        <authorList>
            <person name="Probst A.J."/>
            <person name="Ladd B."/>
            <person name="Jarett J.K."/>
            <person name="Geller-Mcgrath D.E."/>
            <person name="Sieber C.M."/>
            <person name="Emerson J.B."/>
            <person name="Anantharaman K."/>
            <person name="Thomas B.C."/>
            <person name="Malmstrom R."/>
            <person name="Stieglmeier M."/>
            <person name="Klingl A."/>
            <person name="Woyke T."/>
            <person name="Ryan C.M."/>
            <person name="Banfield J.F."/>
        </authorList>
    </citation>
    <scope>NUCLEOTIDE SEQUENCE [LARGE SCALE GENOMIC DNA]</scope>
    <source>
        <strain evidence="1">CG23_combo_of_CG06-09_8_20_14_all_37_13</strain>
    </source>
</reference>
<name>A0A2G9YCR0_9BACT</name>
<dbReference type="GO" id="GO:0016020">
    <property type="term" value="C:membrane"/>
    <property type="evidence" value="ECO:0007669"/>
    <property type="project" value="InterPro"/>
</dbReference>
<dbReference type="InterPro" id="IPR029045">
    <property type="entry name" value="ClpP/crotonase-like_dom_sf"/>
</dbReference>
<dbReference type="EMBL" id="PCRH01000047">
    <property type="protein sequence ID" value="PIP17029.1"/>
    <property type="molecule type" value="Genomic_DNA"/>
</dbReference>
<gene>
    <name evidence="1" type="ORF">COX44_02180</name>
</gene>
<evidence type="ECO:0008006" key="3">
    <source>
        <dbReference type="Google" id="ProtNLM"/>
    </source>
</evidence>
<organism evidence="1 2">
    <name type="scientific">Candidatus Portnoybacteria bacterium CG23_combo_of_CG06-09_8_20_14_all_37_13</name>
    <dbReference type="NCBI Taxonomy" id="1974819"/>
    <lineage>
        <taxon>Bacteria</taxon>
        <taxon>Candidatus Portnoyibacteriota</taxon>
    </lineage>
</organism>
<comment type="caution">
    <text evidence="1">The sequence shown here is derived from an EMBL/GenBank/DDBJ whole genome shotgun (WGS) entry which is preliminary data.</text>
</comment>
<dbReference type="PANTHER" id="PTHR35984">
    <property type="entry name" value="PERIPLASMIC SERINE PROTEASE"/>
    <property type="match status" value="1"/>
</dbReference>
<dbReference type="Pfam" id="PF01972">
    <property type="entry name" value="SDH_protease"/>
    <property type="match status" value="1"/>
</dbReference>
<proteinExistence type="predicted"/>
<accession>A0A2G9YCR0</accession>
<evidence type="ECO:0000313" key="2">
    <source>
        <dbReference type="Proteomes" id="UP000231480"/>
    </source>
</evidence>
<dbReference type="InterPro" id="IPR002825">
    <property type="entry name" value="Pept_S49_ser-pept_pro"/>
</dbReference>
<evidence type="ECO:0000313" key="1">
    <source>
        <dbReference type="EMBL" id="PIP17029.1"/>
    </source>
</evidence>
<dbReference type="PANTHER" id="PTHR35984:SF1">
    <property type="entry name" value="PERIPLASMIC SERINE PROTEASE"/>
    <property type="match status" value="1"/>
</dbReference>
<dbReference type="SUPFAM" id="SSF52096">
    <property type="entry name" value="ClpP/crotonase"/>
    <property type="match status" value="1"/>
</dbReference>
<dbReference type="Gene3D" id="3.90.226.10">
    <property type="entry name" value="2-enoyl-CoA Hydratase, Chain A, domain 1"/>
    <property type="match status" value="1"/>
</dbReference>
<dbReference type="AlphaFoldDB" id="A0A2G9YCR0"/>